<dbReference type="EMBL" id="HBIR01007794">
    <property type="protein sequence ID" value="CAE0530139.1"/>
    <property type="molecule type" value="Transcribed_RNA"/>
</dbReference>
<dbReference type="PROSITE" id="PS51471">
    <property type="entry name" value="FE2OG_OXY"/>
    <property type="match status" value="1"/>
</dbReference>
<evidence type="ECO:0000313" key="2">
    <source>
        <dbReference type="EMBL" id="CAE0530139.1"/>
    </source>
</evidence>
<feature type="domain" description="Fe2OG dioxygenase" evidence="1">
    <location>
        <begin position="10"/>
        <end position="110"/>
    </location>
</feature>
<dbReference type="Pfam" id="PF13640">
    <property type="entry name" value="2OG-FeII_Oxy_3"/>
    <property type="match status" value="1"/>
</dbReference>
<dbReference type="AlphaFoldDB" id="A0A7S3RNZ4"/>
<organism evidence="2">
    <name type="scientific">Emiliania huxleyi</name>
    <name type="common">Coccolithophore</name>
    <name type="synonym">Pontosphaera huxleyi</name>
    <dbReference type="NCBI Taxonomy" id="2903"/>
    <lineage>
        <taxon>Eukaryota</taxon>
        <taxon>Haptista</taxon>
        <taxon>Haptophyta</taxon>
        <taxon>Prymnesiophyceae</taxon>
        <taxon>Isochrysidales</taxon>
        <taxon>Noelaerhabdaceae</taxon>
        <taxon>Emiliania</taxon>
    </lineage>
</organism>
<reference evidence="2" key="1">
    <citation type="submission" date="2021-01" db="EMBL/GenBank/DDBJ databases">
        <authorList>
            <person name="Corre E."/>
            <person name="Pelletier E."/>
            <person name="Niang G."/>
            <person name="Scheremetjew M."/>
            <person name="Finn R."/>
            <person name="Kale V."/>
            <person name="Holt S."/>
            <person name="Cochrane G."/>
            <person name="Meng A."/>
            <person name="Brown T."/>
            <person name="Cohen L."/>
        </authorList>
    </citation>
    <scope>NUCLEOTIDE SEQUENCE</scope>
    <source>
        <strain evidence="2">379</strain>
    </source>
</reference>
<dbReference type="InterPro" id="IPR005123">
    <property type="entry name" value="Oxoglu/Fe-dep_dioxygenase_dom"/>
</dbReference>
<dbReference type="InterPro" id="IPR044862">
    <property type="entry name" value="Pro_4_hyd_alph_FE2OG_OXY"/>
</dbReference>
<gene>
    <name evidence="2" type="ORF">EHUX00137_LOCUS5311</name>
</gene>
<sequence>MRAQPGDWGDPSSPLRVRCIELHSYSRGGGLLEAAHRDNGSVLTLSVLLSAPGREHAGGEFVTYAEGAPVLHAAQGRGDALLFHSERLHNVCTVTRGVRRALVVELWAQAENGSDRFK</sequence>
<evidence type="ECO:0000259" key="1">
    <source>
        <dbReference type="PROSITE" id="PS51471"/>
    </source>
</evidence>
<dbReference type="Gene3D" id="2.60.120.620">
    <property type="entry name" value="q2cbj1_9rhob like domain"/>
    <property type="match status" value="1"/>
</dbReference>
<accession>A0A7S3RNZ4</accession>
<protein>
    <recommendedName>
        <fullName evidence="1">Fe2OG dioxygenase domain-containing protein</fullName>
    </recommendedName>
</protein>
<proteinExistence type="predicted"/>
<name>A0A7S3RNZ4_EMIHU</name>